<evidence type="ECO:0000313" key="2">
    <source>
        <dbReference type="Proteomes" id="UP000326857"/>
    </source>
</evidence>
<dbReference type="AlphaFoldDB" id="A0A5E7YKI9"/>
<gene>
    <name evidence="1" type="ORF">SPHINGO391_390051</name>
</gene>
<sequence>MNLSPASLWFLALAAVRAAAGAFTFRLGGAPERLANLAGTPREVTIAELPVSLLKSL</sequence>
<reference evidence="1 2" key="1">
    <citation type="submission" date="2019-09" db="EMBL/GenBank/DDBJ databases">
        <authorList>
            <person name="Dittami M. S."/>
        </authorList>
    </citation>
    <scope>NUCLEOTIDE SEQUENCE [LARGE SCALE GENOMIC DNA]</scope>
    <source>
        <strain evidence="1">SPHINGO391</strain>
    </source>
</reference>
<organism evidence="1 2">
    <name type="scientific">Sphingomonas aurantiaca</name>
    <dbReference type="NCBI Taxonomy" id="185949"/>
    <lineage>
        <taxon>Bacteria</taxon>
        <taxon>Pseudomonadati</taxon>
        <taxon>Pseudomonadota</taxon>
        <taxon>Alphaproteobacteria</taxon>
        <taxon>Sphingomonadales</taxon>
        <taxon>Sphingomonadaceae</taxon>
        <taxon>Sphingomonas</taxon>
    </lineage>
</organism>
<dbReference type="Proteomes" id="UP000326857">
    <property type="component" value="Unassembled WGS sequence"/>
</dbReference>
<dbReference type="EMBL" id="CABVLI010000033">
    <property type="protein sequence ID" value="VVT07448.1"/>
    <property type="molecule type" value="Genomic_DNA"/>
</dbReference>
<name>A0A5E7YKI9_9SPHN</name>
<protein>
    <submittedName>
        <fullName evidence="1">Uncharacterized protein</fullName>
    </submittedName>
</protein>
<evidence type="ECO:0000313" key="1">
    <source>
        <dbReference type="EMBL" id="VVT07448.1"/>
    </source>
</evidence>
<accession>A0A5E7YKI9</accession>
<proteinExistence type="predicted"/>